<evidence type="ECO:0000313" key="2">
    <source>
        <dbReference type="Proteomes" id="UP000828016"/>
    </source>
</evidence>
<accession>A0AAE9C8Z6</accession>
<evidence type="ECO:0000313" key="1">
    <source>
        <dbReference type="EMBL" id="UGL61143.1"/>
    </source>
</evidence>
<name>A0AAE9C8Z6_9CAUD</name>
<reference evidence="1" key="1">
    <citation type="submission" date="2021-11" db="EMBL/GenBank/DDBJ databases">
        <title>Complete genome sequence of Pseudomonas phage Eisa9.</title>
        <authorList>
            <person name="Korniienko N."/>
            <person name="Kharina A."/>
            <person name="Zrelovs N."/>
            <person name="Jindrichova B."/>
            <person name="Moravec T."/>
            <person name="Budzanivska I."/>
            <person name="Burketova L."/>
            <person name="Kalachova T."/>
        </authorList>
    </citation>
    <scope>NUCLEOTIDE SEQUENCE</scope>
</reference>
<sequence>MADFLATNEFAGTGAVMQVEVNFAGVRVDLPNQPAPYLEADDVKAAIVIPATNTTVEVVTPITLTQINALTFRTDVLVPVGQTLRVYRSTDIEFPIVDFVSLQVVTESDLDSQARQTLYAVMESSDNAAIAVRNSQTASETATQAFVLAEQAVDTADAATVTADSAQAAAAAAVGTANAANSKADTALANAAAAEAHAESVEVLAQQAGDDADAAAQSAADANTAANTAITTANGIDAKAQSALDASAAATTTANQAAATANGIAATANQANATANSANATAGQALTAANNAQAAVDGALTGKQDHAARLDQLVQLPATSGMYSVVTLNGGGVLAKLTTSPFVGDTLMPSADANTFRVGLGLGAAQNVNFASVTTTGNVTANGYVAANTMGTVSGTQIAFTGGINAAGDVYGSTLRAKAGTVQIWSSTASANAHCWFYDNVGNSRAVIYADSAGNVHIQSGGTENTVFSPNGLASMAFMSTQRSSGQSVMYSPYAQLDGNMYGQSCLQLQGTGGGVANLGFHNAGRVAGALWLNADGQLWWMANSSVNSLMLTNGNLMGQIAGNMVADAIGSICMLRQQSAGNVAVNGLVAGASCYFSDIDKNNGGTPSGTWRCLGNGIRTGVTNWVRVS</sequence>
<keyword evidence="2" id="KW-1185">Reference proteome</keyword>
<dbReference type="EMBL" id="OL581612">
    <property type="protein sequence ID" value="UGL61143.1"/>
    <property type="molecule type" value="Genomic_DNA"/>
</dbReference>
<protein>
    <submittedName>
        <fullName evidence="1">Tail fiber protein</fullName>
    </submittedName>
</protein>
<dbReference type="Proteomes" id="UP000828016">
    <property type="component" value="Segment"/>
</dbReference>
<organism evidence="1 2">
    <name type="scientific">Pseudomonas phage Eisa9</name>
    <dbReference type="NCBI Taxonomy" id="2900148"/>
    <lineage>
        <taxon>Viruses</taxon>
        <taxon>Duplodnaviria</taxon>
        <taxon>Heunggongvirae</taxon>
        <taxon>Uroviricota</taxon>
        <taxon>Caudoviricetes</taxon>
        <taxon>Autographivirales</taxon>
        <taxon>Autonotataviridae</taxon>
        <taxon>Pollyceevirus</taxon>
        <taxon>Pollyceevirus Eisa9</taxon>
    </lineage>
</organism>
<proteinExistence type="predicted"/>